<accession>A0A4T0X4Q4</accession>
<sequence length="824" mass="94526">MSLSAVFLTAVWVLSCRAEYADDLLYEIRNSQDLSKDKYFYTVPDDYIEKPFMNYFNYIRKEKNYTRDAFNGYEITLPDERTFFFEEKDLDEYGAVGFNLPIGELPQIESDVFDKVKSPDTDTIDKLEKLADNGDLLAMKYAADIHTMGLFDIKVDIDRAFHLYTKLTQSEDTSLQSHANFMLGVFYTTGLFSKFPKDPAKGLIHYQFASNLGSIQAQKALAHKYMYGINVAKDIDQAIYYFSLARQQSSLKDIDDFTIPHIDSFSIRWSDLNDGIYGKEASQYVSTIRYFERFEDYNEIKKYKNPNAISDDAVHDYVVGEDDVLDGFSILYFHVQKNYHGDYLHARNFKKSFEYAKICVENGILEPEVERFYAQVKDGIEGTTTQSQFSFITDPQISPMTIFVGRCAQYLSHMYLTGDGGELDNDKAYFYAKLGKAMTNSQTFLNDIAIMQYKGIGTANNTELALATLRSTYRYASSRYFTSLISIKEAGGVLDQNTISGLTTSASHYLLSANKIIELYEEGEDLGLPAESIARYYNMVLQHAESDYFDFRIPFFAFINAQKNDVSSNKMWTALTGMAIISELGYESAQSSLGYILYPLIQSSKVSVNDLQTLESQIYTPKRYDEAIYYTELSVLHSNRDSINFLGDMYYAGLYRGTPNDDPLWCKSWIHYVFPVAKVEEMKENPIVKLIQLIESLFRTKKNGFDVTAIIPRDIDRAITYYRDSASKGSHMGCFNIGWAYEYGIGVAQDLHLAKRYYDEALLLTTDAYVPVRIAVIRIKLKAWLWQLYGLDGRGLGESQSKTNSWKERMSLIKSWFFTTDHKL</sequence>
<dbReference type="Gene3D" id="1.25.40.10">
    <property type="entry name" value="Tetratricopeptide repeat domain"/>
    <property type="match status" value="3"/>
</dbReference>
<comment type="similarity">
    <text evidence="1">Belongs to the sel-1 family.</text>
</comment>
<dbReference type="OrthoDB" id="27934at2759"/>
<dbReference type="InterPro" id="IPR050767">
    <property type="entry name" value="Sel1_AlgK"/>
</dbReference>
<dbReference type="InterPro" id="IPR011990">
    <property type="entry name" value="TPR-like_helical_dom_sf"/>
</dbReference>
<dbReference type="SMART" id="SM00671">
    <property type="entry name" value="SEL1"/>
    <property type="match status" value="5"/>
</dbReference>
<evidence type="ECO:0008006" key="5">
    <source>
        <dbReference type="Google" id="ProtNLM"/>
    </source>
</evidence>
<name>A0A4T0X4Q4_9ASCO</name>
<dbReference type="SUPFAM" id="SSF81901">
    <property type="entry name" value="HCP-like"/>
    <property type="match status" value="2"/>
</dbReference>
<evidence type="ECO:0000313" key="4">
    <source>
        <dbReference type="Proteomes" id="UP000307173"/>
    </source>
</evidence>
<feature type="chain" id="PRO_5020613302" description="ERAD-associated E3 ubiquitin-protein ligase component HRD3" evidence="2">
    <location>
        <begin position="19"/>
        <end position="824"/>
    </location>
</feature>
<feature type="signal peptide" evidence="2">
    <location>
        <begin position="1"/>
        <end position="18"/>
    </location>
</feature>
<reference evidence="3 4" key="1">
    <citation type="journal article" date="2019" name="Front. Genet.">
        <title>Whole-Genome Sequencing of the Opportunistic Yeast Pathogen Candida inconspicua Uncovers Its Hybrid Origin.</title>
        <authorList>
            <person name="Mixao V."/>
            <person name="Hansen A.P."/>
            <person name="Saus E."/>
            <person name="Boekhout T."/>
            <person name="Lass-Florl C."/>
            <person name="Gabaldon T."/>
        </authorList>
    </citation>
    <scope>NUCLEOTIDE SEQUENCE [LARGE SCALE GENOMIC DNA]</scope>
    <source>
        <strain evidence="3 4">CBS 180</strain>
    </source>
</reference>
<evidence type="ECO:0000256" key="1">
    <source>
        <dbReference type="ARBA" id="ARBA00038101"/>
    </source>
</evidence>
<keyword evidence="2" id="KW-0732">Signal</keyword>
<comment type="caution">
    <text evidence="3">The sequence shown here is derived from an EMBL/GenBank/DDBJ whole genome shotgun (WGS) entry which is preliminary data.</text>
</comment>
<keyword evidence="4" id="KW-1185">Reference proteome</keyword>
<dbReference type="STRING" id="52247.A0A4T0X4Q4"/>
<organism evidence="3 4">
    <name type="scientific">Pichia inconspicua</name>
    <dbReference type="NCBI Taxonomy" id="52247"/>
    <lineage>
        <taxon>Eukaryota</taxon>
        <taxon>Fungi</taxon>
        <taxon>Dikarya</taxon>
        <taxon>Ascomycota</taxon>
        <taxon>Saccharomycotina</taxon>
        <taxon>Pichiomycetes</taxon>
        <taxon>Pichiales</taxon>
        <taxon>Pichiaceae</taxon>
        <taxon>Pichia</taxon>
    </lineage>
</organism>
<dbReference type="AlphaFoldDB" id="A0A4T0X4Q4"/>
<dbReference type="Pfam" id="PF08238">
    <property type="entry name" value="Sel1"/>
    <property type="match status" value="7"/>
</dbReference>
<proteinExistence type="inferred from homology"/>
<dbReference type="EMBL" id="SELW01000222">
    <property type="protein sequence ID" value="TID29902.1"/>
    <property type="molecule type" value="Genomic_DNA"/>
</dbReference>
<dbReference type="Proteomes" id="UP000307173">
    <property type="component" value="Unassembled WGS sequence"/>
</dbReference>
<protein>
    <recommendedName>
        <fullName evidence="5">ERAD-associated E3 ubiquitin-protein ligase component HRD3</fullName>
    </recommendedName>
</protein>
<dbReference type="InterPro" id="IPR006597">
    <property type="entry name" value="Sel1-like"/>
</dbReference>
<dbReference type="PANTHER" id="PTHR11102:SF160">
    <property type="entry name" value="ERAD-ASSOCIATED E3 UBIQUITIN-PROTEIN LIGASE COMPONENT HRD3"/>
    <property type="match status" value="1"/>
</dbReference>
<evidence type="ECO:0000313" key="3">
    <source>
        <dbReference type="EMBL" id="TID29902.1"/>
    </source>
</evidence>
<dbReference type="PANTHER" id="PTHR11102">
    <property type="entry name" value="SEL-1-LIKE PROTEIN"/>
    <property type="match status" value="1"/>
</dbReference>
<evidence type="ECO:0000256" key="2">
    <source>
        <dbReference type="SAM" id="SignalP"/>
    </source>
</evidence>
<gene>
    <name evidence="3" type="ORF">CANINC_001541</name>
</gene>